<dbReference type="EMBL" id="GBRH01251542">
    <property type="protein sequence ID" value="JAD46353.1"/>
    <property type="molecule type" value="Transcribed_RNA"/>
</dbReference>
<reference evidence="1" key="2">
    <citation type="journal article" date="2015" name="Data Brief">
        <title>Shoot transcriptome of the giant reed, Arundo donax.</title>
        <authorList>
            <person name="Barrero R.A."/>
            <person name="Guerrero F.D."/>
            <person name="Moolhuijzen P."/>
            <person name="Goolsby J.A."/>
            <person name="Tidwell J."/>
            <person name="Bellgard S.E."/>
            <person name="Bellgard M.I."/>
        </authorList>
    </citation>
    <scope>NUCLEOTIDE SEQUENCE</scope>
    <source>
        <tissue evidence="1">Shoot tissue taken approximately 20 cm above the soil surface</tissue>
    </source>
</reference>
<reference evidence="1" key="1">
    <citation type="submission" date="2014-09" db="EMBL/GenBank/DDBJ databases">
        <authorList>
            <person name="Magalhaes I.L.F."/>
            <person name="Oliveira U."/>
            <person name="Santos F.R."/>
            <person name="Vidigal T.H.D.A."/>
            <person name="Brescovit A.D."/>
            <person name="Santos A.J."/>
        </authorList>
    </citation>
    <scope>NUCLEOTIDE SEQUENCE</scope>
    <source>
        <tissue evidence="1">Shoot tissue taken approximately 20 cm above the soil surface</tissue>
    </source>
</reference>
<name>A0A0A9A8T1_ARUDO</name>
<accession>A0A0A9A8T1</accession>
<dbReference type="AlphaFoldDB" id="A0A0A9A8T1"/>
<sequence>MIMKIRLRQLPNVHLRMQFQNNLTNYTSGLVARRCLGYLSYDSAW</sequence>
<organism evidence="1">
    <name type="scientific">Arundo donax</name>
    <name type="common">Giant reed</name>
    <name type="synonym">Donax arundinaceus</name>
    <dbReference type="NCBI Taxonomy" id="35708"/>
    <lineage>
        <taxon>Eukaryota</taxon>
        <taxon>Viridiplantae</taxon>
        <taxon>Streptophyta</taxon>
        <taxon>Embryophyta</taxon>
        <taxon>Tracheophyta</taxon>
        <taxon>Spermatophyta</taxon>
        <taxon>Magnoliopsida</taxon>
        <taxon>Liliopsida</taxon>
        <taxon>Poales</taxon>
        <taxon>Poaceae</taxon>
        <taxon>PACMAD clade</taxon>
        <taxon>Arundinoideae</taxon>
        <taxon>Arundineae</taxon>
        <taxon>Arundo</taxon>
    </lineage>
</organism>
<evidence type="ECO:0000313" key="1">
    <source>
        <dbReference type="EMBL" id="JAD46353.1"/>
    </source>
</evidence>
<proteinExistence type="predicted"/>
<protein>
    <submittedName>
        <fullName evidence="1">Uncharacterized protein</fullName>
    </submittedName>
</protein>